<dbReference type="PANTHER" id="PTHR43579:SF1">
    <property type="entry name" value="NEUTRAL METALLOPROTEINASE"/>
    <property type="match status" value="1"/>
</dbReference>
<dbReference type="InterPro" id="IPR023612">
    <property type="entry name" value="Peptidase_M4"/>
</dbReference>
<name>A0ABN2KFE5_9MICC</name>
<evidence type="ECO:0000259" key="9">
    <source>
        <dbReference type="Pfam" id="PF01447"/>
    </source>
</evidence>
<dbReference type="Gene3D" id="3.10.170.10">
    <property type="match status" value="1"/>
</dbReference>
<dbReference type="Pfam" id="PF01447">
    <property type="entry name" value="Peptidase_M4"/>
    <property type="match status" value="1"/>
</dbReference>
<sequence length="462" mass="49702">MTTDHGHRHGHRRGHGPFCGVIPPYVHEQMAVHGDEQTRRNALAALAVDTTVRAERLIADLTARAVAAQAAAHKERRVHSAGNTAELPGTLVRSEDDPASGDPAVDEAYEGLGSTFDLLQEVFGRNSLDDAGMPLIGTVHYQDKYNNAAWDGRQMIFGDGDGQYFNRFTAAVDVIGHELAHGITTHESDLLYMHQSGALNEHFSDVIGAMVKQYVAVPRQTAADADWIIGAGLFTSTVNGVGLRSMKAPGTAFDDAVLGKDPQPDHMSRFVHTLDDNGGVHINSGIPNRAFYLAATGLGGHSWDRAGRIWYAAMRDPGLRSLRWAAQFKDFAGLTLKHAAALFGPAEQTVVADAWQQVGVTPETIRSVGALADEWVLHYSWGCTDSYARTDLIFHENGSFTGELSGRWHQQDGTLLLSFDAGAARYAGTLAGDVATGAMSTFDGAEGCWRLTRKGATGIVGN</sequence>
<dbReference type="InterPro" id="IPR013856">
    <property type="entry name" value="Peptidase_M4_domain"/>
</dbReference>
<comment type="caution">
    <text evidence="11">The sequence shown here is derived from an EMBL/GenBank/DDBJ whole genome shotgun (WGS) entry which is preliminary data.</text>
</comment>
<keyword evidence="3" id="KW-0479">Metal-binding</keyword>
<dbReference type="PRINTS" id="PR00730">
    <property type="entry name" value="THERMOLYSIN"/>
</dbReference>
<evidence type="ECO:0000256" key="3">
    <source>
        <dbReference type="ARBA" id="ARBA00022723"/>
    </source>
</evidence>
<keyword evidence="2 7" id="KW-0645">Protease</keyword>
<dbReference type="InterPro" id="IPR027268">
    <property type="entry name" value="Peptidase_M4/M1_CTD_sf"/>
</dbReference>
<evidence type="ECO:0000256" key="8">
    <source>
        <dbReference type="SAM" id="MobiDB-lite"/>
    </source>
</evidence>
<dbReference type="EC" id="3.4.24.-" evidence="7"/>
<dbReference type="PANTHER" id="PTHR43579">
    <property type="match status" value="1"/>
</dbReference>
<evidence type="ECO:0000256" key="5">
    <source>
        <dbReference type="ARBA" id="ARBA00022833"/>
    </source>
</evidence>
<evidence type="ECO:0000256" key="6">
    <source>
        <dbReference type="ARBA" id="ARBA00023049"/>
    </source>
</evidence>
<comment type="function">
    <text evidence="7">Extracellular zinc metalloprotease.</text>
</comment>
<keyword evidence="6 7" id="KW-0482">Metalloprotease</keyword>
<dbReference type="SUPFAM" id="SSF55486">
    <property type="entry name" value="Metalloproteases ('zincins'), catalytic domain"/>
    <property type="match status" value="1"/>
</dbReference>
<dbReference type="EMBL" id="BAAAOA010000014">
    <property type="protein sequence ID" value="GAA1754667.1"/>
    <property type="molecule type" value="Genomic_DNA"/>
</dbReference>
<dbReference type="Proteomes" id="UP001501204">
    <property type="component" value="Unassembled WGS sequence"/>
</dbReference>
<keyword evidence="5 7" id="KW-0862">Zinc</keyword>
<accession>A0ABN2KFE5</accession>
<gene>
    <name evidence="11" type="ORF">GCM10009767_12380</name>
</gene>
<dbReference type="InterPro" id="IPR052759">
    <property type="entry name" value="Metalloprotease_M4"/>
</dbReference>
<feature type="domain" description="Peptidase M4 C-terminal" evidence="10">
    <location>
        <begin position="188"/>
        <end position="360"/>
    </location>
</feature>
<proteinExistence type="inferred from homology"/>
<evidence type="ECO:0000256" key="2">
    <source>
        <dbReference type="ARBA" id="ARBA00022670"/>
    </source>
</evidence>
<evidence type="ECO:0000256" key="7">
    <source>
        <dbReference type="RuleBase" id="RU366073"/>
    </source>
</evidence>
<dbReference type="Gene3D" id="1.10.390.10">
    <property type="entry name" value="Neutral Protease Domain 2"/>
    <property type="match status" value="1"/>
</dbReference>
<evidence type="ECO:0000313" key="11">
    <source>
        <dbReference type="EMBL" id="GAA1754667.1"/>
    </source>
</evidence>
<dbReference type="RefSeq" id="WP_344120756.1">
    <property type="nucleotide sequence ID" value="NZ_BAAAOA010000014.1"/>
</dbReference>
<comment type="subcellular location">
    <subcellularLocation>
        <location evidence="7">Secreted</location>
    </subcellularLocation>
</comment>
<evidence type="ECO:0000256" key="4">
    <source>
        <dbReference type="ARBA" id="ARBA00022801"/>
    </source>
</evidence>
<dbReference type="InterPro" id="IPR001570">
    <property type="entry name" value="Peptidase_M4_C_domain"/>
</dbReference>
<comment type="cofactor">
    <cofactor evidence="7">
        <name>Zn(2+)</name>
        <dbReference type="ChEBI" id="CHEBI:29105"/>
    </cofactor>
</comment>
<dbReference type="Pfam" id="PF02868">
    <property type="entry name" value="Peptidase_M4_C"/>
    <property type="match status" value="1"/>
</dbReference>
<feature type="domain" description="Peptidase M4" evidence="9">
    <location>
        <begin position="79"/>
        <end position="184"/>
    </location>
</feature>
<comment type="similarity">
    <text evidence="1 7">Belongs to the peptidase M4 family.</text>
</comment>
<keyword evidence="12" id="KW-1185">Reference proteome</keyword>
<dbReference type="CDD" id="cd09597">
    <property type="entry name" value="M4_TLP"/>
    <property type="match status" value="1"/>
</dbReference>
<evidence type="ECO:0000256" key="1">
    <source>
        <dbReference type="ARBA" id="ARBA00009388"/>
    </source>
</evidence>
<keyword evidence="7" id="KW-0964">Secreted</keyword>
<keyword evidence="4 7" id="KW-0378">Hydrolase</keyword>
<evidence type="ECO:0000259" key="10">
    <source>
        <dbReference type="Pfam" id="PF02868"/>
    </source>
</evidence>
<evidence type="ECO:0000313" key="12">
    <source>
        <dbReference type="Proteomes" id="UP001501204"/>
    </source>
</evidence>
<feature type="region of interest" description="Disordered" evidence="8">
    <location>
        <begin position="72"/>
        <end position="102"/>
    </location>
</feature>
<organism evidence="11 12">
    <name type="scientific">Kocuria aegyptia</name>
    <dbReference type="NCBI Taxonomy" id="330943"/>
    <lineage>
        <taxon>Bacteria</taxon>
        <taxon>Bacillati</taxon>
        <taxon>Actinomycetota</taxon>
        <taxon>Actinomycetes</taxon>
        <taxon>Micrococcales</taxon>
        <taxon>Micrococcaceae</taxon>
        <taxon>Kocuria</taxon>
    </lineage>
</organism>
<protein>
    <recommendedName>
        <fullName evidence="7">Neutral metalloproteinase</fullName>
        <ecNumber evidence="7">3.4.24.-</ecNumber>
    </recommendedName>
</protein>
<reference evidence="11 12" key="1">
    <citation type="journal article" date="2019" name="Int. J. Syst. Evol. Microbiol.">
        <title>The Global Catalogue of Microorganisms (GCM) 10K type strain sequencing project: providing services to taxonomists for standard genome sequencing and annotation.</title>
        <authorList>
            <consortium name="The Broad Institute Genomics Platform"/>
            <consortium name="The Broad Institute Genome Sequencing Center for Infectious Disease"/>
            <person name="Wu L."/>
            <person name="Ma J."/>
        </authorList>
    </citation>
    <scope>NUCLEOTIDE SEQUENCE [LARGE SCALE GENOMIC DNA]</scope>
    <source>
        <strain evidence="11 12">JCM 14735</strain>
    </source>
</reference>